<evidence type="ECO:0000256" key="2">
    <source>
        <dbReference type="ARBA" id="ARBA00023125"/>
    </source>
</evidence>
<reference evidence="6 7" key="1">
    <citation type="submission" date="2012-09" db="EMBL/GenBank/DDBJ databases">
        <authorList>
            <person name="Dupont C.L."/>
            <person name="Rusch D.B."/>
            <person name="Lombardo M.-J."/>
            <person name="Novotny M."/>
            <person name="Yee-Greenbaum J."/>
            <person name="Laskin R."/>
        </authorList>
    </citation>
    <scope>NUCLEOTIDE SEQUENCE [LARGE SCALE GENOMIC DNA]</scope>
    <source>
        <strain evidence="6">SAR86E</strain>
    </source>
</reference>
<evidence type="ECO:0000313" key="6">
    <source>
        <dbReference type="EMBL" id="EKO36053.1"/>
    </source>
</evidence>
<evidence type="ECO:0000256" key="1">
    <source>
        <dbReference type="ARBA" id="ARBA00023015"/>
    </source>
</evidence>
<dbReference type="GO" id="GO:0000976">
    <property type="term" value="F:transcription cis-regulatory region binding"/>
    <property type="evidence" value="ECO:0007669"/>
    <property type="project" value="TreeGrafter"/>
</dbReference>
<keyword evidence="1" id="KW-0805">Transcription regulation</keyword>
<evidence type="ECO:0000259" key="5">
    <source>
        <dbReference type="PROSITE" id="PS50977"/>
    </source>
</evidence>
<evidence type="ECO:0000256" key="4">
    <source>
        <dbReference type="PROSITE-ProRule" id="PRU00335"/>
    </source>
</evidence>
<dbReference type="Proteomes" id="UP000010310">
    <property type="component" value="Unassembled WGS sequence"/>
</dbReference>
<feature type="DNA-binding region" description="H-T-H motif" evidence="4">
    <location>
        <begin position="32"/>
        <end position="51"/>
    </location>
</feature>
<proteinExistence type="predicted"/>
<evidence type="ECO:0000256" key="3">
    <source>
        <dbReference type="ARBA" id="ARBA00023163"/>
    </source>
</evidence>
<keyword evidence="3" id="KW-0804">Transcription</keyword>
<keyword evidence="2 4" id="KW-0238">DNA-binding</keyword>
<protein>
    <submittedName>
        <fullName evidence="6">Transcriptional regulator, TetR family</fullName>
    </submittedName>
</protein>
<dbReference type="Gene3D" id="1.10.357.10">
    <property type="entry name" value="Tetracycline Repressor, domain 2"/>
    <property type="match status" value="1"/>
</dbReference>
<dbReference type="PANTHER" id="PTHR30055:SF234">
    <property type="entry name" value="HTH-TYPE TRANSCRIPTIONAL REGULATOR BETI"/>
    <property type="match status" value="1"/>
</dbReference>
<dbReference type="PROSITE" id="PS50977">
    <property type="entry name" value="HTH_TETR_2"/>
    <property type="match status" value="1"/>
</dbReference>
<dbReference type="GO" id="GO:0003700">
    <property type="term" value="F:DNA-binding transcription factor activity"/>
    <property type="evidence" value="ECO:0007669"/>
    <property type="project" value="TreeGrafter"/>
</dbReference>
<name>K6H0H9_9GAMM</name>
<dbReference type="SUPFAM" id="SSF46689">
    <property type="entry name" value="Homeodomain-like"/>
    <property type="match status" value="1"/>
</dbReference>
<feature type="domain" description="HTH tetR-type" evidence="5">
    <location>
        <begin position="9"/>
        <end position="69"/>
    </location>
</feature>
<dbReference type="AlphaFoldDB" id="K6H0H9"/>
<dbReference type="InterPro" id="IPR001647">
    <property type="entry name" value="HTH_TetR"/>
</dbReference>
<keyword evidence="7" id="KW-1185">Reference proteome</keyword>
<dbReference type="InterPro" id="IPR050109">
    <property type="entry name" value="HTH-type_TetR-like_transc_reg"/>
</dbReference>
<comment type="caution">
    <text evidence="6">The sequence shown here is derived from an EMBL/GenBank/DDBJ whole genome shotgun (WGS) entry which is preliminary data.</text>
</comment>
<dbReference type="Pfam" id="PF00440">
    <property type="entry name" value="TetR_N"/>
    <property type="match status" value="1"/>
</dbReference>
<gene>
    <name evidence="6" type="ORF">B273_0770</name>
</gene>
<accession>K6H0H9</accession>
<dbReference type="EMBL" id="AMWX01000012">
    <property type="protein sequence ID" value="EKO36053.1"/>
    <property type="molecule type" value="Genomic_DNA"/>
</dbReference>
<organism evidence="6 7">
    <name type="scientific">SAR86 cluster bacterium SAR86E</name>
    <dbReference type="NCBI Taxonomy" id="1208365"/>
    <lineage>
        <taxon>Bacteria</taxon>
        <taxon>Pseudomonadati</taxon>
        <taxon>Pseudomonadota</taxon>
        <taxon>Gammaproteobacteria</taxon>
        <taxon>SAR86 cluster</taxon>
    </lineage>
</organism>
<sequence length="211" mass="23295">MSVRTLVKQERRDRILSCARELISHEGFEGLSIRVLAAKAKVSTPTIYNLVGNKEDILHFLGETIVQQLTEAYQSSAEEDPINKAKEIVQTLHQIYAQDEYYSRELFIGKSALSQTGYGGASENIPMLKVAKDICESALKKKLLRGEVSSAVLGQGIGNSVYLAQLGWIQGSLGLAEFERQAMTGIYLTLAADAMPKLQIRLVKYLKQMGA</sequence>
<evidence type="ECO:0000313" key="7">
    <source>
        <dbReference type="Proteomes" id="UP000010310"/>
    </source>
</evidence>
<dbReference type="InterPro" id="IPR009057">
    <property type="entry name" value="Homeodomain-like_sf"/>
</dbReference>
<dbReference type="PRINTS" id="PR00455">
    <property type="entry name" value="HTHTETR"/>
</dbReference>
<dbReference type="PANTHER" id="PTHR30055">
    <property type="entry name" value="HTH-TYPE TRANSCRIPTIONAL REGULATOR RUTR"/>
    <property type="match status" value="1"/>
</dbReference>